<proteinExistence type="predicted"/>
<feature type="compositionally biased region" description="Basic and acidic residues" evidence="1">
    <location>
        <begin position="16"/>
        <end position="32"/>
    </location>
</feature>
<dbReference type="EMBL" id="CP031001">
    <property type="protein sequence ID" value="QHN76206.1"/>
    <property type="molecule type" value="Genomic_DNA"/>
</dbReference>
<dbReference type="AlphaFoldDB" id="A0A6B9V447"/>
<feature type="region of interest" description="Disordered" evidence="1">
    <location>
        <begin position="1"/>
        <end position="40"/>
    </location>
</feature>
<sequence length="132" mass="14409">MTTPAGLGAAVAVAVRPEEREGKRGVEGEELPRVLPSPPPSPSLRIAAVVPASVEEARCLPASSDLCHRTRPCRRHWSHERRREKRRERECCGVAVVVEWLGSPSSRLGGCCAAVRCCLVATEASRCRSDRR</sequence>
<evidence type="ECO:0000313" key="2">
    <source>
        <dbReference type="EMBL" id="QHN76206.1"/>
    </source>
</evidence>
<reference evidence="2 3" key="1">
    <citation type="submission" date="2020-01" db="EMBL/GenBank/DDBJ databases">
        <title>Genome sequence of Arachis hypogaea, cultivar Shitouqi.</title>
        <authorList>
            <person name="Zhuang W."/>
            <person name="Chen H."/>
            <person name="Varshney R."/>
            <person name="Wang D."/>
            <person name="Ming R."/>
        </authorList>
    </citation>
    <scope>NUCLEOTIDE SEQUENCE [LARGE SCALE GENOMIC DNA]</scope>
    <source>
        <tissue evidence="2">Young leaf</tissue>
    </source>
</reference>
<evidence type="ECO:0000313" key="3">
    <source>
        <dbReference type="Proteomes" id="UP000464620"/>
    </source>
</evidence>
<name>A0A6B9V447_ARAHY</name>
<gene>
    <name evidence="2" type="ORF">DS421_19g641850</name>
</gene>
<protein>
    <submittedName>
        <fullName evidence="2">Uncharacterized protein</fullName>
    </submittedName>
</protein>
<organism evidence="2 3">
    <name type="scientific">Arachis hypogaea</name>
    <name type="common">Peanut</name>
    <dbReference type="NCBI Taxonomy" id="3818"/>
    <lineage>
        <taxon>Eukaryota</taxon>
        <taxon>Viridiplantae</taxon>
        <taxon>Streptophyta</taxon>
        <taxon>Embryophyta</taxon>
        <taxon>Tracheophyta</taxon>
        <taxon>Spermatophyta</taxon>
        <taxon>Magnoliopsida</taxon>
        <taxon>eudicotyledons</taxon>
        <taxon>Gunneridae</taxon>
        <taxon>Pentapetalae</taxon>
        <taxon>rosids</taxon>
        <taxon>fabids</taxon>
        <taxon>Fabales</taxon>
        <taxon>Fabaceae</taxon>
        <taxon>Papilionoideae</taxon>
        <taxon>50 kb inversion clade</taxon>
        <taxon>dalbergioids sensu lato</taxon>
        <taxon>Dalbergieae</taxon>
        <taxon>Pterocarpus clade</taxon>
        <taxon>Arachis</taxon>
    </lineage>
</organism>
<dbReference type="Proteomes" id="UP000464620">
    <property type="component" value="Chromosome B09"/>
</dbReference>
<accession>A0A6B9V447</accession>
<evidence type="ECO:0000256" key="1">
    <source>
        <dbReference type="SAM" id="MobiDB-lite"/>
    </source>
</evidence>